<protein>
    <submittedName>
        <fullName evidence="1">Uncharacterized protein</fullName>
    </submittedName>
</protein>
<name>A0AAV1WC29_LUPLU</name>
<keyword evidence="2" id="KW-1185">Reference proteome</keyword>
<dbReference type="EMBL" id="CAXHTB010000005">
    <property type="protein sequence ID" value="CAL0306727.1"/>
    <property type="molecule type" value="Genomic_DNA"/>
</dbReference>
<sequence>MGFDAAMRDTFVFLAQGKPASPTLPDKPPDWGDPAGLKVSFRDKMLADRQPAPVREEIDLLAQGTPMLVEQVAETTMVNVPPLLG</sequence>
<proteinExistence type="predicted"/>
<accession>A0AAV1WC29</accession>
<dbReference type="AlphaFoldDB" id="A0AAV1WC29"/>
<reference evidence="1 2" key="1">
    <citation type="submission" date="2024-03" db="EMBL/GenBank/DDBJ databases">
        <authorList>
            <person name="Martinez-Hernandez J."/>
        </authorList>
    </citation>
    <scope>NUCLEOTIDE SEQUENCE [LARGE SCALE GENOMIC DNA]</scope>
</reference>
<dbReference type="Proteomes" id="UP001497480">
    <property type="component" value="Unassembled WGS sequence"/>
</dbReference>
<evidence type="ECO:0000313" key="1">
    <source>
        <dbReference type="EMBL" id="CAL0306727.1"/>
    </source>
</evidence>
<evidence type="ECO:0000313" key="2">
    <source>
        <dbReference type="Proteomes" id="UP001497480"/>
    </source>
</evidence>
<gene>
    <name evidence="1" type="ORF">LLUT_LOCUS7787</name>
</gene>
<comment type="caution">
    <text evidence="1">The sequence shown here is derived from an EMBL/GenBank/DDBJ whole genome shotgun (WGS) entry which is preliminary data.</text>
</comment>
<organism evidence="1 2">
    <name type="scientific">Lupinus luteus</name>
    <name type="common">European yellow lupine</name>
    <dbReference type="NCBI Taxonomy" id="3873"/>
    <lineage>
        <taxon>Eukaryota</taxon>
        <taxon>Viridiplantae</taxon>
        <taxon>Streptophyta</taxon>
        <taxon>Embryophyta</taxon>
        <taxon>Tracheophyta</taxon>
        <taxon>Spermatophyta</taxon>
        <taxon>Magnoliopsida</taxon>
        <taxon>eudicotyledons</taxon>
        <taxon>Gunneridae</taxon>
        <taxon>Pentapetalae</taxon>
        <taxon>rosids</taxon>
        <taxon>fabids</taxon>
        <taxon>Fabales</taxon>
        <taxon>Fabaceae</taxon>
        <taxon>Papilionoideae</taxon>
        <taxon>50 kb inversion clade</taxon>
        <taxon>genistoids sensu lato</taxon>
        <taxon>core genistoids</taxon>
        <taxon>Genisteae</taxon>
        <taxon>Lupinus</taxon>
    </lineage>
</organism>